<feature type="non-terminal residue" evidence="1">
    <location>
        <position position="93"/>
    </location>
</feature>
<proteinExistence type="predicted"/>
<gene>
    <name evidence="1" type="ORF">EV182_008662</name>
</gene>
<dbReference type="Proteomes" id="UP001145114">
    <property type="component" value="Unassembled WGS sequence"/>
</dbReference>
<name>A0ACC1HIZ9_9FUNG</name>
<reference evidence="1" key="1">
    <citation type="submission" date="2022-06" db="EMBL/GenBank/DDBJ databases">
        <title>Phylogenomic reconstructions and comparative analyses of Kickxellomycotina fungi.</title>
        <authorList>
            <person name="Reynolds N.K."/>
            <person name="Stajich J.E."/>
            <person name="Barry K."/>
            <person name="Grigoriev I.V."/>
            <person name="Crous P."/>
            <person name="Smith M.E."/>
        </authorList>
    </citation>
    <scope>NUCLEOTIDE SEQUENCE</scope>
    <source>
        <strain evidence="1">RSA 2271</strain>
    </source>
</reference>
<evidence type="ECO:0000313" key="2">
    <source>
        <dbReference type="Proteomes" id="UP001145114"/>
    </source>
</evidence>
<protein>
    <submittedName>
        <fullName evidence="1">Uncharacterized protein</fullName>
    </submittedName>
</protein>
<accession>A0ACC1HIZ9</accession>
<keyword evidence="2" id="KW-1185">Reference proteome</keyword>
<comment type="caution">
    <text evidence="1">The sequence shown here is derived from an EMBL/GenBank/DDBJ whole genome shotgun (WGS) entry which is preliminary data.</text>
</comment>
<evidence type="ECO:0000313" key="1">
    <source>
        <dbReference type="EMBL" id="KAJ1676202.1"/>
    </source>
</evidence>
<sequence>MVDAPQLDSVCIILNDSATIDANTGKFVEILNSTSTQRYIGRDLELMVWLNRYTSLNEAAFKDVDKGHQIYELPIKRSLSEDTTFASYFATIH</sequence>
<organism evidence="1 2">
    <name type="scientific">Spiromyces aspiralis</name>
    <dbReference type="NCBI Taxonomy" id="68401"/>
    <lineage>
        <taxon>Eukaryota</taxon>
        <taxon>Fungi</taxon>
        <taxon>Fungi incertae sedis</taxon>
        <taxon>Zoopagomycota</taxon>
        <taxon>Kickxellomycotina</taxon>
        <taxon>Kickxellomycetes</taxon>
        <taxon>Kickxellales</taxon>
        <taxon>Kickxellaceae</taxon>
        <taxon>Spiromyces</taxon>
    </lineage>
</organism>
<dbReference type="EMBL" id="JAMZIH010004624">
    <property type="protein sequence ID" value="KAJ1676202.1"/>
    <property type="molecule type" value="Genomic_DNA"/>
</dbReference>